<dbReference type="PROSITE" id="PS50011">
    <property type="entry name" value="PROTEIN_KINASE_DOM"/>
    <property type="match status" value="1"/>
</dbReference>
<evidence type="ECO:0000256" key="16">
    <source>
        <dbReference type="ARBA" id="ARBA00023136"/>
    </source>
</evidence>
<dbReference type="PROSITE" id="PS00108">
    <property type="entry name" value="PROTEIN_KINASE_ST"/>
    <property type="match status" value="2"/>
</dbReference>
<dbReference type="KEGG" id="acan:ACA1_003220"/>
<dbReference type="PANTHER" id="PTHR44329">
    <property type="entry name" value="SERINE/THREONINE-PROTEIN KINASE TNNI3K-RELATED"/>
    <property type="match status" value="1"/>
</dbReference>
<dbReference type="VEuPathDB" id="AmoebaDB:ACA1_003220"/>
<evidence type="ECO:0000256" key="2">
    <source>
        <dbReference type="ARBA" id="ARBA00005843"/>
    </source>
</evidence>
<comment type="similarity">
    <text evidence="3">Belongs to the integrin beta chain family.</text>
</comment>
<dbReference type="Gene3D" id="3.40.190.10">
    <property type="entry name" value="Periplasmic binding protein-like II"/>
    <property type="match status" value="4"/>
</dbReference>
<evidence type="ECO:0000256" key="18">
    <source>
        <dbReference type="ARBA" id="ARBA00023180"/>
    </source>
</evidence>
<reference evidence="25 26" key="1">
    <citation type="journal article" date="2013" name="Genome Biol.">
        <title>Genome of Acanthamoeba castellanii highlights extensive lateral gene transfer and early evolution of tyrosine kinase signaling.</title>
        <authorList>
            <person name="Clarke M."/>
            <person name="Lohan A.J."/>
            <person name="Liu B."/>
            <person name="Lagkouvardos I."/>
            <person name="Roy S."/>
            <person name="Zafar N."/>
            <person name="Bertelli C."/>
            <person name="Schilde C."/>
            <person name="Kianianmomeni A."/>
            <person name="Burglin T.R."/>
            <person name="Frech C."/>
            <person name="Turcotte B."/>
            <person name="Kopec K.O."/>
            <person name="Synnott J.M."/>
            <person name="Choo C."/>
            <person name="Paponov I."/>
            <person name="Finkler A."/>
            <person name="Soon Heng Tan C."/>
            <person name="Hutchins A.P."/>
            <person name="Weinmeier T."/>
            <person name="Rattei T."/>
            <person name="Chu J.S."/>
            <person name="Gimenez G."/>
            <person name="Irimia M."/>
            <person name="Rigden D.J."/>
            <person name="Fitzpatrick D.A."/>
            <person name="Lorenzo-Morales J."/>
            <person name="Bateman A."/>
            <person name="Chiu C.H."/>
            <person name="Tang P."/>
            <person name="Hegemann P."/>
            <person name="Fromm H."/>
            <person name="Raoult D."/>
            <person name="Greub G."/>
            <person name="Miranda-Saavedra D."/>
            <person name="Chen N."/>
            <person name="Nash P."/>
            <person name="Ginger M.L."/>
            <person name="Horn M."/>
            <person name="Schaap P."/>
            <person name="Caler L."/>
            <person name="Loftus B."/>
        </authorList>
    </citation>
    <scope>NUCLEOTIDE SEQUENCE [LARGE SCALE GENOMIC DNA]</scope>
    <source>
        <strain evidence="25 26">Neff</strain>
    </source>
</reference>
<keyword evidence="6" id="KW-0245">EGF-like domain</keyword>
<keyword evidence="26" id="KW-1185">Reference proteome</keyword>
<dbReference type="InterPro" id="IPR013111">
    <property type="entry name" value="EGF_extracell"/>
</dbReference>
<dbReference type="Pfam" id="PF07974">
    <property type="entry name" value="EGF_2"/>
    <property type="match status" value="1"/>
</dbReference>
<feature type="binding site" evidence="21">
    <location>
        <position position="590"/>
    </location>
    <ligand>
        <name>ATP</name>
        <dbReference type="ChEBI" id="CHEBI:30616"/>
    </ligand>
</feature>
<dbReference type="RefSeq" id="XP_004337990.1">
    <property type="nucleotide sequence ID" value="XM_004337942.1"/>
</dbReference>
<evidence type="ECO:0000256" key="21">
    <source>
        <dbReference type="PROSITE-ProRule" id="PRU10141"/>
    </source>
</evidence>
<dbReference type="AlphaFoldDB" id="L8GSP9"/>
<dbReference type="GO" id="GO:0016020">
    <property type="term" value="C:membrane"/>
    <property type="evidence" value="ECO:0007669"/>
    <property type="project" value="UniProtKB-SubCell"/>
</dbReference>
<keyword evidence="10" id="KW-0677">Repeat</keyword>
<evidence type="ECO:0000256" key="11">
    <source>
        <dbReference type="ARBA" id="ARBA00022741"/>
    </source>
</evidence>
<keyword evidence="15" id="KW-0401">Integrin</keyword>
<evidence type="ECO:0000256" key="19">
    <source>
        <dbReference type="ARBA" id="ARBA00047899"/>
    </source>
</evidence>
<accession>L8GSP9</accession>
<keyword evidence="17" id="KW-1015">Disulfide bond</keyword>
<proteinExistence type="inferred from homology"/>
<evidence type="ECO:0000256" key="1">
    <source>
        <dbReference type="ARBA" id="ARBA00004479"/>
    </source>
</evidence>
<comment type="similarity">
    <text evidence="2">Belongs to the protein kinase superfamily. TKL Ser/Thr protein kinase family.</text>
</comment>
<evidence type="ECO:0000256" key="3">
    <source>
        <dbReference type="ARBA" id="ARBA00007449"/>
    </source>
</evidence>
<dbReference type="CDD" id="cd00180">
    <property type="entry name" value="PKc"/>
    <property type="match status" value="1"/>
</dbReference>
<gene>
    <name evidence="25" type="ORF">ACA1_003220</name>
</gene>
<dbReference type="GO" id="GO:0005524">
    <property type="term" value="F:ATP binding"/>
    <property type="evidence" value="ECO:0007669"/>
    <property type="project" value="UniProtKB-UniRule"/>
</dbReference>
<dbReference type="GO" id="GO:0007229">
    <property type="term" value="P:integrin-mediated signaling pathway"/>
    <property type="evidence" value="ECO:0007669"/>
    <property type="project" value="UniProtKB-KW"/>
</dbReference>
<dbReference type="FunFam" id="2.10.25.10:FF:000036">
    <property type="entry name" value="Integrin beta"/>
    <property type="match status" value="1"/>
</dbReference>
<feature type="signal peptide" evidence="23">
    <location>
        <begin position="1"/>
        <end position="16"/>
    </location>
</feature>
<comment type="catalytic activity">
    <reaction evidence="19">
        <text>L-threonyl-[protein] + ATP = O-phospho-L-threonyl-[protein] + ADP + H(+)</text>
        <dbReference type="Rhea" id="RHEA:46608"/>
        <dbReference type="Rhea" id="RHEA-COMP:11060"/>
        <dbReference type="Rhea" id="RHEA-COMP:11605"/>
        <dbReference type="ChEBI" id="CHEBI:15378"/>
        <dbReference type="ChEBI" id="CHEBI:30013"/>
        <dbReference type="ChEBI" id="CHEBI:30616"/>
        <dbReference type="ChEBI" id="CHEBI:61977"/>
        <dbReference type="ChEBI" id="CHEBI:456216"/>
        <dbReference type="EC" id="2.7.11.1"/>
    </reaction>
</comment>
<feature type="chain" id="PRO_5003990571" description="non-specific serine/threonine protein kinase" evidence="23">
    <location>
        <begin position="17"/>
        <end position="949"/>
    </location>
</feature>
<keyword evidence="13 21" id="KW-0067">ATP-binding</keyword>
<dbReference type="InterPro" id="IPR001245">
    <property type="entry name" value="Ser-Thr/Tyr_kinase_cat_dom"/>
</dbReference>
<keyword evidence="16 22" id="KW-0472">Membrane</keyword>
<evidence type="ECO:0000313" key="25">
    <source>
        <dbReference type="EMBL" id="ELR15977.1"/>
    </source>
</evidence>
<evidence type="ECO:0000256" key="14">
    <source>
        <dbReference type="ARBA" id="ARBA00022989"/>
    </source>
</evidence>
<sequence length="949" mass="103671">MKPLDWCLLVLLLVLSDPHPYLDGSEQSLLIRSANAQSITGGGEDGLFFGSIITSYSFTRDDFSVLWADTNTTDQAVSYLNDQVFSYITTHGPVDESQVLPGRTVAQLPVVGGAVVLVYNLAGLPSQLVLDGPTVARLWSGNLTGWDDPQIDELNPGNTLTGPVLLAYSPDTEQGSISAVFRQYLASWGATGEINEQGGAGAFIAGQAVMSIINPTTATAWPISYITYITMPQASNLTNCVAINEFILFVSWVILNNQAATQANTLMHSVIPIGYRRTVLDSLSIITCNGEQATTTSYIVGMGSLFNPFPTLGYYYPSSSFKLKYFTGNSATSLANLKQDTIDFGQSSTPLLPRDLEELGDAIAIPGYCFGLTPAYNIPELIAREPLRLDWETIAGIYLGTVTMWNDTAIQNLNPELAPFLPQKAIRIVYQSNNSSITLTFNTAMGQRVPEYAQVIGVTCEGVHVSQLYGCVTEDGLLCSDHGTCTEGVCSCEAGWWGPCATPSTPVPQDSSSSPVLGLALGIALPVVVLIVCLALLVVLIVFLAMRRGKESEGDYYIPIEELELGDLLGAGGFGEVYKAKWKGTEVAAKLLPRNATDSREKREAFVQEMRVMSKLRHPNVVLFMAACKKPPILCIVMEYMALGSVFDLINNDLVPEVPMGLKLKMTFQAAKGMHFLHSSDIVHRDLKSLNLLLDNKWNVKVSDFGLTAIKDSIGKGGDKALVCSVPWTAPEVLQDEVGEDVDYTMADVYSFGIRRRTSILVMELVERGSLHYVLADRSLKLSWPKRLSMLRDAALGINYLHSLGVIHRDLKSHNLLVDENWGVKVGDFGFATAEQDNATMTRCGTPSWTAPEILSPPPGGAKYDESVDVYSFGIVMWEVLTRRAPYHEKNAVCVAVDVIQGQRPPIPPDTDKQFAQLMQRCWDASPRKRPSMDEIMAYLNSALDKIEV</sequence>
<feature type="domain" description="Protein kinase" evidence="24">
    <location>
        <begin position="563"/>
        <end position="944"/>
    </location>
</feature>
<organism evidence="25 26">
    <name type="scientific">Acanthamoeba castellanii (strain ATCC 30010 / Neff)</name>
    <dbReference type="NCBI Taxonomy" id="1257118"/>
    <lineage>
        <taxon>Eukaryota</taxon>
        <taxon>Amoebozoa</taxon>
        <taxon>Discosea</taxon>
        <taxon>Longamoebia</taxon>
        <taxon>Centramoebida</taxon>
        <taxon>Acanthamoebidae</taxon>
        <taxon>Acanthamoeba</taxon>
    </lineage>
</organism>
<dbReference type="SMART" id="SM00220">
    <property type="entry name" value="S_TKc"/>
    <property type="match status" value="1"/>
</dbReference>
<keyword evidence="5" id="KW-0723">Serine/threonine-protein kinase</keyword>
<keyword evidence="8 22" id="KW-0812">Transmembrane</keyword>
<evidence type="ECO:0000259" key="24">
    <source>
        <dbReference type="PROSITE" id="PS50011"/>
    </source>
</evidence>
<dbReference type="Gene3D" id="2.10.25.10">
    <property type="entry name" value="Laminin"/>
    <property type="match status" value="1"/>
</dbReference>
<dbReference type="Gene3D" id="1.10.510.10">
    <property type="entry name" value="Transferase(Phosphotransferase) domain 1"/>
    <property type="match status" value="2"/>
</dbReference>
<keyword evidence="11 21" id="KW-0547">Nucleotide-binding</keyword>
<evidence type="ECO:0000256" key="4">
    <source>
        <dbReference type="ARBA" id="ARBA00012513"/>
    </source>
</evidence>
<dbReference type="PRINTS" id="PR00109">
    <property type="entry name" value="TYRKINASE"/>
</dbReference>
<evidence type="ECO:0000256" key="7">
    <source>
        <dbReference type="ARBA" id="ARBA00022679"/>
    </source>
</evidence>
<name>L8GSP9_ACACF</name>
<keyword evidence="12 25" id="KW-0418">Kinase</keyword>
<dbReference type="InterPro" id="IPR024370">
    <property type="entry name" value="PBP_domain"/>
</dbReference>
<dbReference type="FunFam" id="3.30.200.20:FF:000060">
    <property type="entry name" value="Serine/threonine-protein kinase isoform 1"/>
    <property type="match status" value="1"/>
</dbReference>
<dbReference type="InterPro" id="IPR051681">
    <property type="entry name" value="Ser/Thr_Kinases-Pseudokinases"/>
</dbReference>
<dbReference type="GeneID" id="14916647"/>
<feature type="transmembrane region" description="Helical" evidence="22">
    <location>
        <begin position="516"/>
        <end position="544"/>
    </location>
</feature>
<evidence type="ECO:0000256" key="12">
    <source>
        <dbReference type="ARBA" id="ARBA00022777"/>
    </source>
</evidence>
<evidence type="ECO:0000256" key="20">
    <source>
        <dbReference type="ARBA" id="ARBA00048679"/>
    </source>
</evidence>
<dbReference type="InterPro" id="IPR000719">
    <property type="entry name" value="Prot_kinase_dom"/>
</dbReference>
<dbReference type="SUPFAM" id="SSF56112">
    <property type="entry name" value="Protein kinase-like (PK-like)"/>
    <property type="match status" value="2"/>
</dbReference>
<keyword evidence="9 23" id="KW-0732">Signal</keyword>
<comment type="catalytic activity">
    <reaction evidence="20">
        <text>L-seryl-[protein] + ATP = O-phospho-L-seryl-[protein] + ADP + H(+)</text>
        <dbReference type="Rhea" id="RHEA:17989"/>
        <dbReference type="Rhea" id="RHEA-COMP:9863"/>
        <dbReference type="Rhea" id="RHEA-COMP:11604"/>
        <dbReference type="ChEBI" id="CHEBI:15378"/>
        <dbReference type="ChEBI" id="CHEBI:29999"/>
        <dbReference type="ChEBI" id="CHEBI:30616"/>
        <dbReference type="ChEBI" id="CHEBI:83421"/>
        <dbReference type="ChEBI" id="CHEBI:456216"/>
        <dbReference type="EC" id="2.7.11.1"/>
    </reaction>
</comment>
<evidence type="ECO:0000256" key="9">
    <source>
        <dbReference type="ARBA" id="ARBA00022729"/>
    </source>
</evidence>
<dbReference type="PANTHER" id="PTHR44329:SF298">
    <property type="entry name" value="MIXED LINEAGE KINASE DOMAIN-LIKE PROTEIN"/>
    <property type="match status" value="1"/>
</dbReference>
<evidence type="ECO:0000256" key="6">
    <source>
        <dbReference type="ARBA" id="ARBA00022536"/>
    </source>
</evidence>
<evidence type="ECO:0000313" key="26">
    <source>
        <dbReference type="Proteomes" id="UP000011083"/>
    </source>
</evidence>
<dbReference type="PROSITE" id="PS00107">
    <property type="entry name" value="PROTEIN_KINASE_ATP"/>
    <property type="match status" value="1"/>
</dbReference>
<dbReference type="EC" id="2.7.11.1" evidence="4"/>
<dbReference type="InterPro" id="IPR017441">
    <property type="entry name" value="Protein_kinase_ATP_BS"/>
</dbReference>
<dbReference type="Pfam" id="PF12849">
    <property type="entry name" value="PBP_like_2"/>
    <property type="match status" value="1"/>
</dbReference>
<dbReference type="STRING" id="1257118.L8GSP9"/>
<dbReference type="EMBL" id="KB008011">
    <property type="protein sequence ID" value="ELR15977.1"/>
    <property type="molecule type" value="Genomic_DNA"/>
</dbReference>
<dbReference type="SUPFAM" id="SSF53850">
    <property type="entry name" value="Periplasmic binding protein-like II"/>
    <property type="match status" value="2"/>
</dbReference>
<protein>
    <recommendedName>
        <fullName evidence="4">non-specific serine/threonine protein kinase</fullName>
        <ecNumber evidence="4">2.7.11.1</ecNumber>
    </recommendedName>
</protein>
<dbReference type="InterPro" id="IPR008271">
    <property type="entry name" value="Ser/Thr_kinase_AS"/>
</dbReference>
<evidence type="ECO:0000256" key="5">
    <source>
        <dbReference type="ARBA" id="ARBA00022527"/>
    </source>
</evidence>
<evidence type="ECO:0000256" key="22">
    <source>
        <dbReference type="SAM" id="Phobius"/>
    </source>
</evidence>
<evidence type="ECO:0000256" key="17">
    <source>
        <dbReference type="ARBA" id="ARBA00023157"/>
    </source>
</evidence>
<evidence type="ECO:0000256" key="10">
    <source>
        <dbReference type="ARBA" id="ARBA00022737"/>
    </source>
</evidence>
<dbReference type="OrthoDB" id="4062651at2759"/>
<evidence type="ECO:0000256" key="23">
    <source>
        <dbReference type="SAM" id="SignalP"/>
    </source>
</evidence>
<dbReference type="Proteomes" id="UP000011083">
    <property type="component" value="Unassembled WGS sequence"/>
</dbReference>
<evidence type="ECO:0000256" key="8">
    <source>
        <dbReference type="ARBA" id="ARBA00022692"/>
    </source>
</evidence>
<keyword evidence="14 22" id="KW-1133">Transmembrane helix</keyword>
<keyword evidence="7" id="KW-0808">Transferase</keyword>
<comment type="subcellular location">
    <subcellularLocation>
        <location evidence="1">Membrane</location>
        <topology evidence="1">Single-pass type I membrane protein</topology>
    </subcellularLocation>
</comment>
<keyword evidence="18" id="KW-0325">Glycoprotein</keyword>
<dbReference type="Pfam" id="PF07714">
    <property type="entry name" value="PK_Tyr_Ser-Thr"/>
    <property type="match status" value="2"/>
</dbReference>
<evidence type="ECO:0000256" key="15">
    <source>
        <dbReference type="ARBA" id="ARBA00023037"/>
    </source>
</evidence>
<dbReference type="CDD" id="cd13999">
    <property type="entry name" value="STKc_MAP3K-like"/>
    <property type="match status" value="1"/>
</dbReference>
<evidence type="ECO:0000256" key="13">
    <source>
        <dbReference type="ARBA" id="ARBA00022840"/>
    </source>
</evidence>
<dbReference type="GO" id="GO:0004674">
    <property type="term" value="F:protein serine/threonine kinase activity"/>
    <property type="evidence" value="ECO:0007669"/>
    <property type="project" value="UniProtKB-KW"/>
</dbReference>
<dbReference type="InterPro" id="IPR011009">
    <property type="entry name" value="Kinase-like_dom_sf"/>
</dbReference>